<accession>G4CG98</accession>
<comment type="caution">
    <text evidence="1">The sequence shown here is derived from an EMBL/GenBank/DDBJ whole genome shotgun (WGS) entry which is preliminary data.</text>
</comment>
<reference evidence="1 2" key="1">
    <citation type="submission" date="2011-05" db="EMBL/GenBank/DDBJ databases">
        <authorList>
            <person name="Muzny D."/>
            <person name="Qin X."/>
            <person name="Deng J."/>
            <person name="Jiang H."/>
            <person name="Liu Y."/>
            <person name="Qu J."/>
            <person name="Song X.-Z."/>
            <person name="Zhang L."/>
            <person name="Thornton R."/>
            <person name="Coyle M."/>
            <person name="Francisco L."/>
            <person name="Jackson L."/>
            <person name="Javaid M."/>
            <person name="Korchina V."/>
            <person name="Kovar C."/>
            <person name="Mata R."/>
            <person name="Mathew T."/>
            <person name="Ngo R."/>
            <person name="Nguyen L."/>
            <person name="Nguyen N."/>
            <person name="Okwuonu G."/>
            <person name="Ongeri F."/>
            <person name="Pham C."/>
            <person name="Simmons D."/>
            <person name="Wilczek-Boney K."/>
            <person name="Hale W."/>
            <person name="Jakkamsetti A."/>
            <person name="Pham P."/>
            <person name="Ruth R."/>
            <person name="San Lucas F."/>
            <person name="Warren J."/>
            <person name="Zhang J."/>
            <person name="Zhao Z."/>
            <person name="Zhou C."/>
            <person name="Zhu D."/>
            <person name="Lee S."/>
            <person name="Bess C."/>
            <person name="Blankenburg K."/>
            <person name="Forbes L."/>
            <person name="Fu Q."/>
            <person name="Gubbala S."/>
            <person name="Hirani K."/>
            <person name="Jayaseelan J.C."/>
            <person name="Lara F."/>
            <person name="Munidasa M."/>
            <person name="Palculict T."/>
            <person name="Patil S."/>
            <person name="Pu L.-L."/>
            <person name="Saada N."/>
            <person name="Tang L."/>
            <person name="Weissenberger G."/>
            <person name="Zhu Y."/>
            <person name="Hemphill L."/>
            <person name="Shang Y."/>
            <person name="Youmans B."/>
            <person name="Ayvaz T."/>
            <person name="Ross M."/>
            <person name="Santibanez J."/>
            <person name="Aqrawi P."/>
            <person name="Gross S."/>
            <person name="Joshi V."/>
            <person name="Fowler G."/>
            <person name="Nazareth L."/>
            <person name="Reid J."/>
            <person name="Worley K."/>
            <person name="Petrosino J."/>
            <person name="Highlander S."/>
            <person name="Gibbs R."/>
        </authorList>
    </citation>
    <scope>NUCLEOTIDE SEQUENCE [LARGE SCALE GENOMIC DNA]</scope>
    <source>
        <strain evidence="1 2">871</strain>
    </source>
</reference>
<dbReference type="STRING" id="1032488.HMPREF9371_0637"/>
<evidence type="ECO:0000313" key="2">
    <source>
        <dbReference type="Proteomes" id="UP000003019"/>
    </source>
</evidence>
<dbReference type="HOGENOM" id="CLU_144483_1_0_4"/>
<dbReference type="PATRIC" id="fig|1032488.3.peg.579"/>
<dbReference type="EMBL" id="AGAY01000022">
    <property type="protein sequence ID" value="EGY53146.1"/>
    <property type="molecule type" value="Genomic_DNA"/>
</dbReference>
<dbReference type="Gene3D" id="4.10.410.40">
    <property type="match status" value="1"/>
</dbReference>
<protein>
    <submittedName>
        <fullName evidence="1">Phage gp11 family protein</fullName>
    </submittedName>
</protein>
<keyword evidence="2" id="KW-1185">Reference proteome</keyword>
<organism evidence="1 2">
    <name type="scientific">Neisseria shayeganii 871</name>
    <dbReference type="NCBI Taxonomy" id="1032488"/>
    <lineage>
        <taxon>Bacteria</taxon>
        <taxon>Pseudomonadati</taxon>
        <taxon>Pseudomonadota</taxon>
        <taxon>Betaproteobacteria</taxon>
        <taxon>Neisseriales</taxon>
        <taxon>Neisseriaceae</taxon>
        <taxon>Neisseria</taxon>
    </lineage>
</organism>
<dbReference type="Pfam" id="PF16460">
    <property type="entry name" value="Phage_TTP_11"/>
    <property type="match status" value="1"/>
</dbReference>
<gene>
    <name evidence="1" type="ORF">HMPREF9371_0637</name>
</gene>
<dbReference type="InterPro" id="IPR032495">
    <property type="entry name" value="Phage_TTP_11"/>
</dbReference>
<dbReference type="Proteomes" id="UP000003019">
    <property type="component" value="Unassembled WGS sequence"/>
</dbReference>
<sequence length="140" mass="15307">MSKEEVKDTTGKQKDGLTPVTWVDLRCTTKTIEYGGINTDEIEVTTLCSEGFKEFALGLSDPGTMSFDGHYVPEDEGQQEIIKAAEDKMPRLFKVTFADGTTFETVGVVKTRSWSVPEAGGVVARKVEVRLSGKPKETVA</sequence>
<name>G4CG98_9NEIS</name>
<evidence type="ECO:0000313" key="1">
    <source>
        <dbReference type="EMBL" id="EGY53146.1"/>
    </source>
</evidence>
<proteinExistence type="predicted"/>
<dbReference type="AlphaFoldDB" id="G4CG98"/>